<dbReference type="SMART" id="SM00986">
    <property type="entry name" value="UDG"/>
    <property type="match status" value="1"/>
</dbReference>
<reference evidence="9 10" key="1">
    <citation type="submission" date="2015-12" db="EMBL/GenBank/DDBJ databases">
        <title>Draft Genome Sequence of Desulfitobacterium hafniense Strain DH, a Sulfate-reducing Bacterium Isolated from Paddy Soils.</title>
        <authorList>
            <person name="Bao P."/>
            <person name="Zhang X."/>
            <person name="Li G."/>
        </authorList>
    </citation>
    <scope>NUCLEOTIDE SEQUENCE [LARGE SCALE GENOMIC DNA]</scope>
    <source>
        <strain evidence="9 10">DH</strain>
    </source>
</reference>
<dbReference type="EMBL" id="LOCK01000072">
    <property type="protein sequence ID" value="KTE89648.1"/>
    <property type="molecule type" value="Genomic_DNA"/>
</dbReference>
<dbReference type="GO" id="GO:0051539">
    <property type="term" value="F:4 iron, 4 sulfur cluster binding"/>
    <property type="evidence" value="ECO:0007669"/>
    <property type="project" value="UniProtKB-KW"/>
</dbReference>
<evidence type="ECO:0000259" key="8">
    <source>
        <dbReference type="SMART" id="SM00986"/>
    </source>
</evidence>
<comment type="caution">
    <text evidence="9">The sequence shown here is derived from an EMBL/GenBank/DDBJ whole genome shotgun (WGS) entry which is preliminary data.</text>
</comment>
<keyword evidence="6" id="KW-0411">Iron-sulfur</keyword>
<keyword evidence="4" id="KW-0378">Hydrolase</keyword>
<dbReference type="GO" id="GO:0046872">
    <property type="term" value="F:metal ion binding"/>
    <property type="evidence" value="ECO:0007669"/>
    <property type="project" value="UniProtKB-KW"/>
</dbReference>
<dbReference type="Gene3D" id="3.40.470.10">
    <property type="entry name" value="Uracil-DNA glycosylase-like domain"/>
    <property type="match status" value="1"/>
</dbReference>
<dbReference type="AlphaFoldDB" id="A0A0W1JDV5"/>
<dbReference type="PANTHER" id="PTHR33693">
    <property type="entry name" value="TYPE-5 URACIL-DNA GLYCOSYLASE"/>
    <property type="match status" value="1"/>
</dbReference>
<dbReference type="SMART" id="SM00987">
    <property type="entry name" value="UreE_C"/>
    <property type="match status" value="1"/>
</dbReference>
<evidence type="ECO:0000256" key="2">
    <source>
        <dbReference type="ARBA" id="ARBA00022723"/>
    </source>
</evidence>
<name>A0A0W1JDV5_DESHA</name>
<organism evidence="9 10">
    <name type="scientific">Desulfitobacterium hafniense</name>
    <name type="common">Desulfitobacterium frappieri</name>
    <dbReference type="NCBI Taxonomy" id="49338"/>
    <lineage>
        <taxon>Bacteria</taxon>
        <taxon>Bacillati</taxon>
        <taxon>Bacillota</taxon>
        <taxon>Clostridia</taxon>
        <taxon>Eubacteriales</taxon>
        <taxon>Desulfitobacteriaceae</taxon>
        <taxon>Desulfitobacterium</taxon>
    </lineage>
</organism>
<proteinExistence type="predicted"/>
<evidence type="ECO:0000256" key="7">
    <source>
        <dbReference type="ARBA" id="ARBA00023204"/>
    </source>
</evidence>
<keyword evidence="3" id="KW-0227">DNA damage</keyword>
<dbReference type="PANTHER" id="PTHR33693:SF1">
    <property type="entry name" value="TYPE-4 URACIL-DNA GLYCOSYLASE"/>
    <property type="match status" value="1"/>
</dbReference>
<evidence type="ECO:0000256" key="4">
    <source>
        <dbReference type="ARBA" id="ARBA00022801"/>
    </source>
</evidence>
<keyword evidence="2" id="KW-0479">Metal-binding</keyword>
<accession>A0A0W1JDV5</accession>
<dbReference type="Pfam" id="PF03167">
    <property type="entry name" value="UDG"/>
    <property type="match status" value="1"/>
</dbReference>
<dbReference type="GO" id="GO:0006281">
    <property type="term" value="P:DNA repair"/>
    <property type="evidence" value="ECO:0007669"/>
    <property type="project" value="UniProtKB-KW"/>
</dbReference>
<gene>
    <name evidence="9" type="ORF">AT727_12515</name>
</gene>
<dbReference type="InterPro" id="IPR036895">
    <property type="entry name" value="Uracil-DNA_glycosylase-like_sf"/>
</dbReference>
<protein>
    <submittedName>
        <fullName evidence="9">Uracil-DNA glycosylase</fullName>
    </submittedName>
</protein>
<sequence>MDSCFEPVIWPEDKLPKEAAAYKECEVCTEKARIIWGEGNPKAPVVIILDNPGAREDKDGHEYVCGTRQTLQTALHQADLAPDDIYITYLLKCRPLRRYNKEEARAFSKPFLIQQIKTIQPQLLVCLGDTVVQAMFDDQEAHVKNLRGSWHVILGYPCIVSYHPLAVRRRPNLARQFREDWDMLRQRLSGC</sequence>
<keyword evidence="7" id="KW-0234">DNA repair</keyword>
<feature type="domain" description="Uracil-DNA glycosylase-like" evidence="8">
    <location>
        <begin position="36"/>
        <end position="188"/>
    </location>
</feature>
<dbReference type="CDD" id="cd10030">
    <property type="entry name" value="UDG-F4_TTUDGA_SPO1dp_like"/>
    <property type="match status" value="1"/>
</dbReference>
<evidence type="ECO:0000256" key="3">
    <source>
        <dbReference type="ARBA" id="ARBA00022763"/>
    </source>
</evidence>
<dbReference type="RefSeq" id="WP_058492044.1">
    <property type="nucleotide sequence ID" value="NZ_LOCK01000072.1"/>
</dbReference>
<dbReference type="InterPro" id="IPR005122">
    <property type="entry name" value="Uracil-DNA_glycosylase-like"/>
</dbReference>
<evidence type="ECO:0000313" key="9">
    <source>
        <dbReference type="EMBL" id="KTE89648.1"/>
    </source>
</evidence>
<evidence type="ECO:0000256" key="6">
    <source>
        <dbReference type="ARBA" id="ARBA00023014"/>
    </source>
</evidence>
<evidence type="ECO:0000256" key="5">
    <source>
        <dbReference type="ARBA" id="ARBA00023004"/>
    </source>
</evidence>
<dbReference type="SUPFAM" id="SSF52141">
    <property type="entry name" value="Uracil-DNA glycosylase-like"/>
    <property type="match status" value="1"/>
</dbReference>
<evidence type="ECO:0000313" key="10">
    <source>
        <dbReference type="Proteomes" id="UP000054623"/>
    </source>
</evidence>
<dbReference type="InterPro" id="IPR051536">
    <property type="entry name" value="UDG_Type-4/5"/>
</dbReference>
<dbReference type="Proteomes" id="UP000054623">
    <property type="component" value="Unassembled WGS sequence"/>
</dbReference>
<keyword evidence="5" id="KW-0408">Iron</keyword>
<keyword evidence="1" id="KW-0004">4Fe-4S</keyword>
<dbReference type="OrthoDB" id="5290748at2"/>
<dbReference type="GO" id="GO:0097506">
    <property type="term" value="F:deaminated base DNA N-glycosylase activity"/>
    <property type="evidence" value="ECO:0007669"/>
    <property type="project" value="UniProtKB-ARBA"/>
</dbReference>
<evidence type="ECO:0000256" key="1">
    <source>
        <dbReference type="ARBA" id="ARBA00022485"/>
    </source>
</evidence>